<dbReference type="RefSeq" id="WP_035377632.1">
    <property type="nucleotide sequence ID" value="NZ_JACAOJ010000010.1"/>
</dbReference>
<protein>
    <submittedName>
        <fullName evidence="1">Uncharacterized protein</fullName>
    </submittedName>
</protein>
<accession>A0A094YZG7</accession>
<evidence type="ECO:0000313" key="2">
    <source>
        <dbReference type="Proteomes" id="UP000029448"/>
    </source>
</evidence>
<organism evidence="1 2">
    <name type="scientific">Acetobacter tropicalis</name>
    <dbReference type="NCBI Taxonomy" id="104102"/>
    <lineage>
        <taxon>Bacteria</taxon>
        <taxon>Pseudomonadati</taxon>
        <taxon>Pseudomonadota</taxon>
        <taxon>Alphaproteobacteria</taxon>
        <taxon>Acetobacterales</taxon>
        <taxon>Acetobacteraceae</taxon>
        <taxon>Acetobacter</taxon>
    </lineage>
</organism>
<dbReference type="PATRIC" id="fig|104102.7.peg.364"/>
<comment type="caution">
    <text evidence="1">The sequence shown here is derived from an EMBL/GenBank/DDBJ whole genome shotgun (WGS) entry which is preliminary data.</text>
</comment>
<dbReference type="STRING" id="104102.AtDm6_0368"/>
<evidence type="ECO:0000313" key="1">
    <source>
        <dbReference type="EMBL" id="KGB26089.1"/>
    </source>
</evidence>
<gene>
    <name evidence="1" type="ORF">AtDm6_0368</name>
</gene>
<dbReference type="Proteomes" id="UP000029448">
    <property type="component" value="Unassembled WGS sequence"/>
</dbReference>
<reference evidence="1 2" key="1">
    <citation type="submission" date="2014-06" db="EMBL/GenBank/DDBJ databases">
        <title>Functional and comparative genomic analyses of the Drosophila gut microbiota identify candidate symbiosis factors.</title>
        <authorList>
            <person name="Newell P.D."/>
            <person name="Chaston J.M."/>
            <person name="Douglas A.E."/>
        </authorList>
    </citation>
    <scope>NUCLEOTIDE SEQUENCE [LARGE SCALE GENOMIC DNA]</scope>
    <source>
        <strain evidence="1 2">DmCS_006</strain>
    </source>
</reference>
<dbReference type="AlphaFoldDB" id="A0A094YZG7"/>
<keyword evidence="2" id="KW-1185">Reference proteome</keyword>
<dbReference type="EMBL" id="JOKM01000017">
    <property type="protein sequence ID" value="KGB26089.1"/>
    <property type="molecule type" value="Genomic_DNA"/>
</dbReference>
<name>A0A094YZG7_9PROT</name>
<proteinExistence type="predicted"/>
<sequence length="234" mass="25630">MSVTVRSSASSPTRKPFKWGAALRVVTVLSAFGIAGCAESPEQKAYQQTLQTAQTDPNFCYSNRYDGVLAEAWQRVHSTQGNGQKDKTPAEAAPLPAVSVTGATAMPELSVPPYSQRSCRLSVKVGDAAPETGFLTFTYLVRDNVTKSALAEWHPDTEITEKYDALMEKIKAGVDMNNPDLKACITRYPAFNAPSSDPMVQKAAVDLRAHLVRRCLANRAALKNLYSDLYFIHR</sequence>
<dbReference type="GeneID" id="89477081"/>